<dbReference type="OrthoDB" id="3361281at2759"/>
<keyword evidence="4" id="KW-1185">Reference proteome</keyword>
<feature type="compositionally biased region" description="Polar residues" evidence="1">
    <location>
        <begin position="512"/>
        <end position="522"/>
    </location>
</feature>
<protein>
    <recommendedName>
        <fullName evidence="2">DNA replication checkpoint mediator MRC1 domain-containing protein</fullName>
    </recommendedName>
</protein>
<feature type="domain" description="DNA replication checkpoint mediator MRC1" evidence="2">
    <location>
        <begin position="996"/>
        <end position="1140"/>
    </location>
</feature>
<accession>A0A4S4LQK9</accession>
<feature type="region of interest" description="Disordered" evidence="1">
    <location>
        <begin position="1"/>
        <end position="24"/>
    </location>
</feature>
<feature type="compositionally biased region" description="Basic and acidic residues" evidence="1">
    <location>
        <begin position="226"/>
        <end position="240"/>
    </location>
</feature>
<evidence type="ECO:0000256" key="1">
    <source>
        <dbReference type="SAM" id="MobiDB-lite"/>
    </source>
</evidence>
<feature type="region of interest" description="Disordered" evidence="1">
    <location>
        <begin position="912"/>
        <end position="1037"/>
    </location>
</feature>
<feature type="compositionally biased region" description="Acidic residues" evidence="1">
    <location>
        <begin position="1004"/>
        <end position="1016"/>
    </location>
</feature>
<dbReference type="InterPro" id="IPR018564">
    <property type="entry name" value="Repl_chkpnt_MRC1_dom"/>
</dbReference>
<gene>
    <name evidence="3" type="ORF">EW145_g66</name>
</gene>
<sequence>MDEPVSASLRVEDASHKPSTKVKRTYGRKRETALNVVFDTSATSAVQLRTDSAGESNLLEDLQLSRTLHEDVIDVFGWKKRLAEIDERFDNDDAKASSEPRVAHTSGHGLRDSSSVKSISTEGDSFSAHDDSFLSGSIPPLTSSQSDLPSPILAGPKNSKVKVDIIESDVSDGEDLAQAKESSPMSPQLNCLANTPKTRSPTTLSSSNRENDRHPAFEVSSKNRRLNPEERSGPEDVERHTKSRKSGGGKPREKINKIKKLSKKEEKELKKAHARIMADQKISVTKRAEQFTINDLLGKLQHSQRPSTGSKLYPTSSDPIQDFTSSPALISTADPHVAAGPSNLHDSSGEEMPYMRDILKKQEADAQQVVEGSIHVETHHKRSRTAADYEKKLASVAGFRMGAGRYSLPGGFEGSQGEKALKFAAKSAFGDRFARRGNSSVDHRSLQSAMLSKASKQSMQITRGKEEEWQRRGGKLSSKQRTMSVDGPYSIQRLAGELAFRKSEAESDDQQDANTNVGSGSEESNDEDWQSEVHDSVDLNAGRSPNESEEEFEGDDVGDENIYGENVNALQTAFDSEDEGKPGRRQFKVRHKSKRVIVSDSDGEEINQRQSSRRILASDTLVFIGDLGHRDPVSSASESVLDEENKENDTRLLLDNSEDKENHVTPLHSSAGRASRRSSAVLDFQERTRHLPMSPNADTGNIDVLREHKPLQARKMDDLDDLFAPSASPTISFPKPSQARFTSTSPKALRSAFGTERSFSQLFDDDENAALADENMSPKSFLQPAFRFHTSQKGSDFALRPSFEPKPLKLGNLSDVFSSDSQPRFMNRMQHTENDEFSLTLDTKLQPALEVTTQVRRKADAIFEKEQEFLLGDAKSARSHSEQELYITESGLLTQTKPESFTPIVYRSWASSQKSPVPASQATAPPMTSQRLPLSTLSFTSETSSPSEHRLSRLVKGKGRARSPVDGGDLLASGPAPGGPLNAFTELLKASKKDKKKLGKSEYVEGEAQESDEDEMFGFGVTKKDDEGESDDDDPDAIVENLVDDAAMDAGQLAEEKVLEKVKEQTEQDDAALQKYHQAAIEGKYRGKRRGGGIAMDDSDSDEEDEETRRLRQRMHKKRRIEGDSLEALGKDEKSRAFYEAYQRDVQDEDNDDFAHLTRDDMDLEDEGDENEPPEVVSTSEIQTRLREAARNRGKEMTYNFDPENVDWADTAALSDDEFDVKEVDDRPKKSISRRPIFGQVDLTDFDDSFPRHSNTWSDTQLTAWRKEQGGRNLGTGGTRGAITVTGHGSKGPGRTDRNGMSMSKNSHYAAEEEQPERRRVVKTASVLARVSSKQSRFGP</sequence>
<evidence type="ECO:0000313" key="4">
    <source>
        <dbReference type="Proteomes" id="UP000308199"/>
    </source>
</evidence>
<evidence type="ECO:0000313" key="3">
    <source>
        <dbReference type="EMBL" id="THH12400.1"/>
    </source>
</evidence>
<feature type="compositionally biased region" description="Acidic residues" evidence="1">
    <location>
        <begin position="1027"/>
        <end position="1037"/>
    </location>
</feature>
<dbReference type="Pfam" id="PF09444">
    <property type="entry name" value="MRC1"/>
    <property type="match status" value="1"/>
</dbReference>
<feature type="region of interest" description="Disordered" evidence="1">
    <location>
        <begin position="300"/>
        <end position="327"/>
    </location>
</feature>
<comment type="caution">
    <text evidence="3">The sequence shown here is derived from an EMBL/GenBank/DDBJ whole genome shotgun (WGS) entry which is preliminary data.</text>
</comment>
<feature type="compositionally biased region" description="Acidic residues" evidence="1">
    <location>
        <begin position="547"/>
        <end position="559"/>
    </location>
</feature>
<name>A0A4S4LQK9_9AGAM</name>
<feature type="compositionally biased region" description="Basic residues" evidence="1">
    <location>
        <begin position="583"/>
        <end position="595"/>
    </location>
</feature>
<feature type="compositionally biased region" description="Polar residues" evidence="1">
    <location>
        <begin position="180"/>
        <end position="208"/>
    </location>
</feature>
<feature type="region of interest" description="Disordered" evidence="1">
    <location>
        <begin position="436"/>
        <end position="611"/>
    </location>
</feature>
<feature type="compositionally biased region" description="Polar residues" evidence="1">
    <location>
        <begin position="446"/>
        <end position="461"/>
    </location>
</feature>
<feature type="compositionally biased region" description="Acidic residues" evidence="1">
    <location>
        <begin position="1162"/>
        <end position="1173"/>
    </location>
</feature>
<proteinExistence type="predicted"/>
<feature type="compositionally biased region" description="Acidic residues" evidence="1">
    <location>
        <begin position="166"/>
        <end position="175"/>
    </location>
</feature>
<feature type="region of interest" description="Disordered" evidence="1">
    <location>
        <begin position="89"/>
        <end position="275"/>
    </location>
</feature>
<feature type="compositionally biased region" description="Polar residues" evidence="1">
    <location>
        <begin position="912"/>
        <end position="931"/>
    </location>
</feature>
<feature type="compositionally biased region" description="Acidic residues" evidence="1">
    <location>
        <begin position="1097"/>
        <end position="1106"/>
    </location>
</feature>
<feature type="region of interest" description="Disordered" evidence="1">
    <location>
        <begin position="632"/>
        <end position="680"/>
    </location>
</feature>
<reference evidence="3 4" key="1">
    <citation type="submission" date="2019-02" db="EMBL/GenBank/DDBJ databases">
        <title>Genome sequencing of the rare red list fungi Phellinidium pouzarii.</title>
        <authorList>
            <person name="Buettner E."/>
            <person name="Kellner H."/>
        </authorList>
    </citation>
    <scope>NUCLEOTIDE SEQUENCE [LARGE SCALE GENOMIC DNA]</scope>
    <source>
        <strain evidence="3 4">DSM 108285</strain>
    </source>
</reference>
<organism evidence="3 4">
    <name type="scientific">Phellinidium pouzarii</name>
    <dbReference type="NCBI Taxonomy" id="167371"/>
    <lineage>
        <taxon>Eukaryota</taxon>
        <taxon>Fungi</taxon>
        <taxon>Dikarya</taxon>
        <taxon>Basidiomycota</taxon>
        <taxon>Agaricomycotina</taxon>
        <taxon>Agaricomycetes</taxon>
        <taxon>Hymenochaetales</taxon>
        <taxon>Hymenochaetaceae</taxon>
        <taxon>Phellinidium</taxon>
    </lineage>
</organism>
<feature type="compositionally biased region" description="Basic residues" evidence="1">
    <location>
        <begin position="952"/>
        <end position="961"/>
    </location>
</feature>
<feature type="compositionally biased region" description="Low complexity" evidence="1">
    <location>
        <begin position="932"/>
        <end position="946"/>
    </location>
</feature>
<feature type="compositionally biased region" description="Basic and acidic residues" evidence="1">
    <location>
        <begin position="1129"/>
        <end position="1146"/>
    </location>
</feature>
<dbReference type="Proteomes" id="UP000308199">
    <property type="component" value="Unassembled WGS sequence"/>
</dbReference>
<feature type="compositionally biased region" description="Basic and acidic residues" evidence="1">
    <location>
        <begin position="89"/>
        <end position="102"/>
    </location>
</feature>
<feature type="region of interest" description="Disordered" evidence="1">
    <location>
        <begin position="1270"/>
        <end position="1321"/>
    </location>
</feature>
<dbReference type="EMBL" id="SGPK01000001">
    <property type="protein sequence ID" value="THH12400.1"/>
    <property type="molecule type" value="Genomic_DNA"/>
</dbReference>
<feature type="compositionally biased region" description="Polar residues" evidence="1">
    <location>
        <begin position="112"/>
        <end position="124"/>
    </location>
</feature>
<feature type="region of interest" description="Disordered" evidence="1">
    <location>
        <begin position="1087"/>
        <end position="1182"/>
    </location>
</feature>
<feature type="compositionally biased region" description="Polar residues" evidence="1">
    <location>
        <begin position="301"/>
        <end position="327"/>
    </location>
</feature>
<feature type="compositionally biased region" description="Basic and acidic residues" evidence="1">
    <location>
        <begin position="647"/>
        <end position="663"/>
    </location>
</feature>
<feature type="compositionally biased region" description="Low complexity" evidence="1">
    <location>
        <begin position="669"/>
        <end position="680"/>
    </location>
</feature>
<evidence type="ECO:0000259" key="2">
    <source>
        <dbReference type="Pfam" id="PF09444"/>
    </source>
</evidence>
<feature type="compositionally biased region" description="Basic residues" evidence="1">
    <location>
        <begin position="1111"/>
        <end position="1120"/>
    </location>
</feature>